<keyword evidence="5" id="KW-1185">Reference proteome</keyword>
<comment type="caution">
    <text evidence="4">The sequence shown here is derived from an EMBL/GenBank/DDBJ whole genome shotgun (WGS) entry which is preliminary data.</text>
</comment>
<dbReference type="InterPro" id="IPR051121">
    <property type="entry name" value="FAH"/>
</dbReference>
<proteinExistence type="inferred from homology"/>
<evidence type="ECO:0000256" key="1">
    <source>
        <dbReference type="ARBA" id="ARBA00010211"/>
    </source>
</evidence>
<protein>
    <submittedName>
        <fullName evidence="4">Fumarylacetoacetate hydrolase family protein</fullName>
    </submittedName>
</protein>
<dbReference type="GO" id="GO:0008704">
    <property type="term" value="F:5-carboxymethyl-2-hydroxymuconate delta-isomerase activity"/>
    <property type="evidence" value="ECO:0007669"/>
    <property type="project" value="InterPro"/>
</dbReference>
<dbReference type="Proteomes" id="UP001152173">
    <property type="component" value="Unassembled WGS sequence"/>
</dbReference>
<dbReference type="NCBIfam" id="TIGR02305">
    <property type="entry name" value="HpaG-N-term"/>
    <property type="match status" value="1"/>
</dbReference>
<dbReference type="Gene3D" id="3.90.850.10">
    <property type="entry name" value="Fumarylacetoacetase-like, C-terminal domain"/>
    <property type="match status" value="1"/>
</dbReference>
<feature type="domain" description="Fumarylacetoacetase-like C-terminal" evidence="3">
    <location>
        <begin position="47"/>
        <end position="251"/>
    </location>
</feature>
<comment type="similarity">
    <text evidence="1">Belongs to the FAH family.</text>
</comment>
<dbReference type="PANTHER" id="PTHR42796:SF4">
    <property type="entry name" value="FUMARYLACETOACETATE HYDROLASE DOMAIN-CONTAINING PROTEIN 2A"/>
    <property type="match status" value="1"/>
</dbReference>
<dbReference type="GO" id="GO:0046872">
    <property type="term" value="F:metal ion binding"/>
    <property type="evidence" value="ECO:0007669"/>
    <property type="project" value="UniProtKB-KW"/>
</dbReference>
<dbReference type="InterPro" id="IPR036663">
    <property type="entry name" value="Fumarylacetoacetase_C_sf"/>
</dbReference>
<dbReference type="GO" id="GO:0044281">
    <property type="term" value="P:small molecule metabolic process"/>
    <property type="evidence" value="ECO:0007669"/>
    <property type="project" value="UniProtKB-ARBA"/>
</dbReference>
<keyword evidence="4" id="KW-0378">Hydrolase</keyword>
<dbReference type="Pfam" id="PF01557">
    <property type="entry name" value="FAA_hydrolase"/>
    <property type="match status" value="1"/>
</dbReference>
<dbReference type="InterPro" id="IPR011234">
    <property type="entry name" value="Fumarylacetoacetase-like_C"/>
</dbReference>
<evidence type="ECO:0000313" key="4">
    <source>
        <dbReference type="EMBL" id="MCZ8535933.1"/>
    </source>
</evidence>
<dbReference type="GO" id="GO:0016787">
    <property type="term" value="F:hydrolase activity"/>
    <property type="evidence" value="ECO:0007669"/>
    <property type="project" value="UniProtKB-KW"/>
</dbReference>
<evidence type="ECO:0000259" key="3">
    <source>
        <dbReference type="Pfam" id="PF01557"/>
    </source>
</evidence>
<dbReference type="AlphaFoldDB" id="A0A9X3LDL1"/>
<dbReference type="EMBL" id="JAMKBJ010000001">
    <property type="protein sequence ID" value="MCZ8535933.1"/>
    <property type="molecule type" value="Genomic_DNA"/>
</dbReference>
<dbReference type="SUPFAM" id="SSF56529">
    <property type="entry name" value="FAH"/>
    <property type="match status" value="1"/>
</dbReference>
<keyword evidence="2" id="KW-0479">Metal-binding</keyword>
<dbReference type="GO" id="GO:0018800">
    <property type="term" value="F:5-oxopent-3-ene-1,2,5-tricarboxylate decarboxylase activity"/>
    <property type="evidence" value="ECO:0007669"/>
    <property type="project" value="InterPro"/>
</dbReference>
<reference evidence="4" key="1">
    <citation type="submission" date="2022-05" db="EMBL/GenBank/DDBJ databases">
        <authorList>
            <person name="Colautti A."/>
            <person name="Iacumin L."/>
        </authorList>
    </citation>
    <scope>NUCLEOTIDE SEQUENCE</scope>
    <source>
        <strain evidence="4">SK 55</strain>
    </source>
</reference>
<gene>
    <name evidence="4" type="ORF">M9R32_01855</name>
</gene>
<accession>A0A9X3LDL1</accession>
<evidence type="ECO:0000256" key="2">
    <source>
        <dbReference type="ARBA" id="ARBA00022723"/>
    </source>
</evidence>
<name>A0A9X3LDL1_9BACL</name>
<evidence type="ECO:0000313" key="5">
    <source>
        <dbReference type="Proteomes" id="UP001152173"/>
    </source>
</evidence>
<dbReference type="RefSeq" id="WP_269925034.1">
    <property type="nucleotide sequence ID" value="NZ_JAMKBJ010000001.1"/>
</dbReference>
<organism evidence="4 5">
    <name type="scientific">Paenisporosarcina quisquiliarum</name>
    <dbReference type="NCBI Taxonomy" id="365346"/>
    <lineage>
        <taxon>Bacteria</taxon>
        <taxon>Bacillati</taxon>
        <taxon>Bacillota</taxon>
        <taxon>Bacilli</taxon>
        <taxon>Bacillales</taxon>
        <taxon>Caryophanaceae</taxon>
        <taxon>Paenisporosarcina</taxon>
    </lineage>
</organism>
<dbReference type="InterPro" id="IPR012686">
    <property type="entry name" value="HPA_isomer/decarb_N"/>
</dbReference>
<dbReference type="PANTHER" id="PTHR42796">
    <property type="entry name" value="FUMARYLACETOACETATE HYDROLASE DOMAIN-CONTAINING PROTEIN 2A-RELATED"/>
    <property type="match status" value="1"/>
</dbReference>
<sequence>MNNAKFKRTDSREFTSAVVSTERNSIKIEDNEINVSDIPLDNPITGTVYGTLMNFQGALERLGDAVNDKPYLSPPVAPVLYIKPANTFNRYGAGIPVPENESNLEMGASLGIVIGKTAVALTEETAMNYVAGYTIVNDVSVPHASLFRPAVQHKCRDGFCPIGPWIIDRDELKNPDDVIIRVYINDELKQENSTNNLIRPVPRLLVDVTEFMTLSPGDVLLVGVPENAPLAKIGDKVRIEIKGIGSLENVLVDEKSFSGGATQ</sequence>